<dbReference type="SMART" id="SM00464">
    <property type="entry name" value="LON"/>
    <property type="match status" value="1"/>
</dbReference>
<reference evidence="17" key="2">
    <citation type="submission" date="2007-04" db="EMBL/GenBank/DDBJ databases">
        <title>The genome of the human body louse.</title>
        <authorList>
            <consortium name="The Human Body Louse Genome Consortium"/>
            <person name="Kirkness E."/>
            <person name="Walenz B."/>
            <person name="Hass B."/>
            <person name="Bruggner R."/>
            <person name="Strausberg R."/>
        </authorList>
    </citation>
    <scope>NUCLEOTIDE SEQUENCE</scope>
    <source>
        <strain evidence="17">USDA</strain>
    </source>
</reference>
<dbReference type="RefSeq" id="XP_002428369.1">
    <property type="nucleotide sequence ID" value="XM_002428324.1"/>
</dbReference>
<evidence type="ECO:0000256" key="13">
    <source>
        <dbReference type="ARBA" id="ARBA00046075"/>
    </source>
</evidence>
<dbReference type="CDD" id="cd15777">
    <property type="entry name" value="CRBN_C_like"/>
    <property type="match status" value="1"/>
</dbReference>
<dbReference type="PANTHER" id="PTHR14255:SF4">
    <property type="entry name" value="PROTEIN CEREBLON"/>
    <property type="match status" value="1"/>
</dbReference>
<comment type="similarity">
    <text evidence="4">Belongs to the CRBN family.</text>
</comment>
<organism>
    <name type="scientific">Pediculus humanus subsp. corporis</name>
    <name type="common">Body louse</name>
    <dbReference type="NCBI Taxonomy" id="121224"/>
    <lineage>
        <taxon>Eukaryota</taxon>
        <taxon>Metazoa</taxon>
        <taxon>Ecdysozoa</taxon>
        <taxon>Arthropoda</taxon>
        <taxon>Hexapoda</taxon>
        <taxon>Insecta</taxon>
        <taxon>Pterygota</taxon>
        <taxon>Neoptera</taxon>
        <taxon>Paraneoptera</taxon>
        <taxon>Psocodea</taxon>
        <taxon>Troctomorpha</taxon>
        <taxon>Phthiraptera</taxon>
        <taxon>Anoplura</taxon>
        <taxon>Pediculidae</taxon>
        <taxon>Pediculus</taxon>
    </lineage>
</organism>
<feature type="domain" description="CULT" evidence="16">
    <location>
        <begin position="303"/>
        <end position="411"/>
    </location>
</feature>
<dbReference type="InterPro" id="IPR004910">
    <property type="entry name" value="Yippee/Mis18/Cereblon"/>
</dbReference>
<evidence type="ECO:0000256" key="11">
    <source>
        <dbReference type="ARBA" id="ARBA00023242"/>
    </source>
</evidence>
<dbReference type="EMBL" id="DS235430">
    <property type="protein sequence ID" value="EEB15631.1"/>
    <property type="molecule type" value="Genomic_DNA"/>
</dbReference>
<comment type="subunit">
    <text evidence="14">Likely a component of a DCX (DDB1-CUL4-X-box) protein ligase complex. May interact with pic/DDB1.</text>
</comment>
<name>E0VQH5_PEDHC</name>
<keyword evidence="7" id="KW-0479">Metal-binding</keyword>
<dbReference type="GO" id="GO:0046872">
    <property type="term" value="F:metal ion binding"/>
    <property type="evidence" value="ECO:0007669"/>
    <property type="project" value="UniProtKB-KW"/>
</dbReference>
<dbReference type="InterPro" id="IPR003111">
    <property type="entry name" value="Lon_prtase_N"/>
</dbReference>
<dbReference type="FunCoup" id="E0VQH5">
    <property type="interactions" value="1306"/>
</dbReference>
<evidence type="ECO:0000313" key="18">
    <source>
        <dbReference type="EnsemblMetazoa" id="PHUM377650-PA"/>
    </source>
</evidence>
<dbReference type="Gene3D" id="2.30.130.40">
    <property type="entry name" value="LON domain-like"/>
    <property type="match status" value="1"/>
</dbReference>
<dbReference type="HOGENOM" id="CLU_025648_1_0_1"/>
<dbReference type="Gene3D" id="2.170.150.20">
    <property type="entry name" value="Peptide methionine sulfoxide reductase"/>
    <property type="match status" value="1"/>
</dbReference>
<evidence type="ECO:0000256" key="4">
    <source>
        <dbReference type="ARBA" id="ARBA00005293"/>
    </source>
</evidence>
<evidence type="ECO:0000256" key="6">
    <source>
        <dbReference type="ARBA" id="ARBA00022490"/>
    </source>
</evidence>
<feature type="domain" description="Lon N-terminal" evidence="15">
    <location>
        <begin position="87"/>
        <end position="304"/>
    </location>
</feature>
<keyword evidence="10" id="KW-0832">Ubl conjugation</keyword>
<dbReference type="eggNOG" id="KOG1400">
    <property type="taxonomic scope" value="Eukaryota"/>
</dbReference>
<sequence>MIEEYSDDEITEGDGNSEIALLGSFTNASSNEHLDLSHEPENYDSGLDMESHTTFDKTIAAKHEYLGTDLEDVGGRIFHDEGSIIWLPILMELEVVLVPGQTLPLTAFYPPTVSMFRKIISKDKTFGVVCVNNFAQYGTTAEIFQYQENSDLAGFKIKAKGRQRFKLLEQKHQSPGLLSGKVLILPEIELVDPLQAIRLLSLDRFRKNSSTKLKIRSFDGASFSWPSCIYKQYDIKFLVKKISEKLEVFQTDLEGSVLPTDPLDLSYWVTQCLPIDRENRVKLLSFDSALERLQYALTLIDKCQKLYCASCGNCIADRKDIFSMSVEGPQGMYCNPGGYVHDVITVYHGMGMSVEAEAPTTKYSWFPGYGWIISQCSNCDSHIGWLFTAMKSNLKPVKFWGLSKKSITTHQKSFLGSLV</sequence>
<dbReference type="GO" id="GO:0016567">
    <property type="term" value="P:protein ubiquitination"/>
    <property type="evidence" value="ECO:0007669"/>
    <property type="project" value="UniProtKB-UniPathway"/>
</dbReference>
<comment type="subcellular location">
    <subcellularLocation>
        <location evidence="2">Cytoplasm</location>
    </subcellularLocation>
    <subcellularLocation>
        <location evidence="1">Nucleus</location>
    </subcellularLocation>
</comment>
<evidence type="ECO:0000313" key="19">
    <source>
        <dbReference type="Proteomes" id="UP000009046"/>
    </source>
</evidence>
<evidence type="ECO:0000256" key="14">
    <source>
        <dbReference type="ARBA" id="ARBA00046796"/>
    </source>
</evidence>
<protein>
    <recommendedName>
        <fullName evidence="5">Protein cereblon</fullName>
    </recommendedName>
    <alternativeName>
        <fullName evidence="12">Protein ohgata</fullName>
    </alternativeName>
</protein>
<dbReference type="AlphaFoldDB" id="E0VQH5"/>
<proteinExistence type="inferred from homology"/>
<gene>
    <name evidence="18" type="primary">8240270</name>
    <name evidence="17" type="ORF">Phum_PHUM377650</name>
</gene>
<evidence type="ECO:0000256" key="1">
    <source>
        <dbReference type="ARBA" id="ARBA00004123"/>
    </source>
</evidence>
<evidence type="ECO:0000256" key="12">
    <source>
        <dbReference type="ARBA" id="ARBA00030079"/>
    </source>
</evidence>
<dbReference type="InterPro" id="IPR015947">
    <property type="entry name" value="PUA-like_sf"/>
</dbReference>
<evidence type="ECO:0000256" key="5">
    <source>
        <dbReference type="ARBA" id="ARBA00014394"/>
    </source>
</evidence>
<dbReference type="PANTHER" id="PTHR14255">
    <property type="entry name" value="CEREBLON"/>
    <property type="match status" value="1"/>
</dbReference>
<accession>E0VQH5</accession>
<dbReference type="Pfam" id="PF03226">
    <property type="entry name" value="Yippee-Mis18"/>
    <property type="match status" value="1"/>
</dbReference>
<dbReference type="EMBL" id="AAZO01004418">
    <property type="status" value="NOT_ANNOTATED_CDS"/>
    <property type="molecule type" value="Genomic_DNA"/>
</dbReference>
<dbReference type="GeneID" id="8240270"/>
<evidence type="ECO:0000256" key="10">
    <source>
        <dbReference type="ARBA" id="ARBA00022843"/>
    </source>
</evidence>
<evidence type="ECO:0000256" key="9">
    <source>
        <dbReference type="ARBA" id="ARBA00022833"/>
    </source>
</evidence>
<evidence type="ECO:0000259" key="15">
    <source>
        <dbReference type="PROSITE" id="PS51787"/>
    </source>
</evidence>
<dbReference type="KEGG" id="phu:Phum_PHUM377650"/>
<dbReference type="GO" id="GO:0031464">
    <property type="term" value="C:Cul4A-RING E3 ubiquitin ligase complex"/>
    <property type="evidence" value="ECO:0007669"/>
    <property type="project" value="TreeGrafter"/>
</dbReference>
<dbReference type="InterPro" id="IPR046336">
    <property type="entry name" value="Lon_prtase_N_sf"/>
</dbReference>
<evidence type="ECO:0000259" key="16">
    <source>
        <dbReference type="PROSITE" id="PS51788"/>
    </source>
</evidence>
<dbReference type="OMA" id="AYQMYDS"/>
<dbReference type="STRING" id="121224.E0VQH5"/>
<keyword evidence="19" id="KW-1185">Reference proteome</keyword>
<comment type="pathway">
    <text evidence="3">Protein modification; protein ubiquitination.</text>
</comment>
<evidence type="ECO:0000256" key="8">
    <source>
        <dbReference type="ARBA" id="ARBA00022786"/>
    </source>
</evidence>
<dbReference type="Pfam" id="PF02190">
    <property type="entry name" value="LON_substr_bdg"/>
    <property type="match status" value="1"/>
</dbReference>
<dbReference type="PROSITE" id="PS51788">
    <property type="entry name" value="CULT"/>
    <property type="match status" value="1"/>
</dbReference>
<evidence type="ECO:0000256" key="3">
    <source>
        <dbReference type="ARBA" id="ARBA00004906"/>
    </source>
</evidence>
<evidence type="ECO:0000256" key="7">
    <source>
        <dbReference type="ARBA" id="ARBA00022723"/>
    </source>
</evidence>
<reference evidence="17" key="1">
    <citation type="submission" date="2007-04" db="EMBL/GenBank/DDBJ databases">
        <title>Annotation of Pediculus humanus corporis strain USDA.</title>
        <authorList>
            <person name="Kirkness E."/>
            <person name="Hannick L."/>
            <person name="Hass B."/>
            <person name="Bruggner R."/>
            <person name="Lawson D."/>
            <person name="Bidwell S."/>
            <person name="Joardar V."/>
            <person name="Caler E."/>
            <person name="Walenz B."/>
            <person name="Inman J."/>
            <person name="Schobel S."/>
            <person name="Galinsky K."/>
            <person name="Amedeo P."/>
            <person name="Strausberg R."/>
        </authorList>
    </citation>
    <scope>NUCLEOTIDE SEQUENCE</scope>
    <source>
        <strain evidence="17">USDA</strain>
    </source>
</reference>
<dbReference type="InParanoid" id="E0VQH5"/>
<dbReference type="SUPFAM" id="SSF88697">
    <property type="entry name" value="PUA domain-like"/>
    <property type="match status" value="1"/>
</dbReference>
<dbReference type="UniPathway" id="UPA00143"/>
<dbReference type="OrthoDB" id="267517at2759"/>
<reference evidence="18" key="3">
    <citation type="submission" date="2020-05" db="UniProtKB">
        <authorList>
            <consortium name="EnsemblMetazoa"/>
        </authorList>
    </citation>
    <scope>IDENTIFICATION</scope>
    <source>
        <strain evidence="18">USDA</strain>
    </source>
</reference>
<keyword evidence="8" id="KW-0833">Ubl conjugation pathway</keyword>
<dbReference type="EnsemblMetazoa" id="PHUM377650-RA">
    <property type="protein sequence ID" value="PHUM377650-PA"/>
    <property type="gene ID" value="PHUM377650"/>
</dbReference>
<evidence type="ECO:0000313" key="17">
    <source>
        <dbReference type="EMBL" id="EEB15631.1"/>
    </source>
</evidence>
<dbReference type="GO" id="GO:0005634">
    <property type="term" value="C:nucleus"/>
    <property type="evidence" value="ECO:0007669"/>
    <property type="project" value="UniProtKB-SubCell"/>
</dbReference>
<evidence type="ECO:0000256" key="2">
    <source>
        <dbReference type="ARBA" id="ARBA00004496"/>
    </source>
</evidence>
<keyword evidence="9" id="KW-0862">Zinc</keyword>
<dbReference type="Gene3D" id="1.20.58.1480">
    <property type="match status" value="1"/>
</dbReference>
<dbReference type="Proteomes" id="UP000009046">
    <property type="component" value="Unassembled WGS sequence"/>
</dbReference>
<dbReference type="PROSITE" id="PS51787">
    <property type="entry name" value="LON_N"/>
    <property type="match status" value="1"/>
</dbReference>
<comment type="function">
    <text evidence="13">Substrate recognition component of a DCX (DDB1-CUL4-X-box) E3 protein ligase complex that mediates the ubiquitination and subsequent proteasomal degradation of target proteins. Has an essential role in mediating growth by negatively regulating insulin signaling. It also has a role in maintaining presynaptic function in the neuromuscular junction synapses of third-instar larvae.</text>
</comment>
<dbReference type="CTD" id="8240270"/>
<dbReference type="InterPro" id="IPR034750">
    <property type="entry name" value="CULT"/>
</dbReference>
<dbReference type="GO" id="GO:0005737">
    <property type="term" value="C:cytoplasm"/>
    <property type="evidence" value="ECO:0007669"/>
    <property type="project" value="UniProtKB-SubCell"/>
</dbReference>
<dbReference type="VEuPathDB" id="VectorBase:PHUM377650"/>
<dbReference type="FunFam" id="2.170.150.20:FF:000005">
    <property type="entry name" value="Blast:Protein cereblon homolog"/>
    <property type="match status" value="1"/>
</dbReference>
<keyword evidence="11" id="KW-0539">Nucleus</keyword>
<keyword evidence="6" id="KW-0963">Cytoplasm</keyword>